<evidence type="ECO:0000256" key="1">
    <source>
        <dbReference type="SAM" id="SignalP"/>
    </source>
</evidence>
<evidence type="ECO:0000313" key="3">
    <source>
        <dbReference type="Proteomes" id="UP001219518"/>
    </source>
</evidence>
<accession>A0AAE1H9I6</accession>
<reference evidence="2" key="2">
    <citation type="journal article" date="2023" name="BMC Genomics">
        <title>Pest status, molecular evolution, and epigenetic factors derived from the genome assembly of Frankliniella fusca, a thysanopteran phytovirus vector.</title>
        <authorList>
            <person name="Catto M.A."/>
            <person name="Labadie P.E."/>
            <person name="Jacobson A.L."/>
            <person name="Kennedy G.G."/>
            <person name="Srinivasan R."/>
            <person name="Hunt B.G."/>
        </authorList>
    </citation>
    <scope>NUCLEOTIDE SEQUENCE</scope>
    <source>
        <strain evidence="2">PL_HMW_Pooled</strain>
    </source>
</reference>
<dbReference type="Proteomes" id="UP001219518">
    <property type="component" value="Unassembled WGS sequence"/>
</dbReference>
<dbReference type="GO" id="GO:0032259">
    <property type="term" value="P:methylation"/>
    <property type="evidence" value="ECO:0007669"/>
    <property type="project" value="UniProtKB-KW"/>
</dbReference>
<dbReference type="AlphaFoldDB" id="A0AAE1H9I6"/>
<keyword evidence="2" id="KW-0808">Transferase</keyword>
<dbReference type="EMBL" id="JAHWGI010000652">
    <property type="protein sequence ID" value="KAK3916989.1"/>
    <property type="molecule type" value="Genomic_DNA"/>
</dbReference>
<feature type="signal peptide" evidence="1">
    <location>
        <begin position="1"/>
        <end position="17"/>
    </location>
</feature>
<keyword evidence="1" id="KW-0732">Signal</keyword>
<organism evidence="2 3">
    <name type="scientific">Frankliniella fusca</name>
    <dbReference type="NCBI Taxonomy" id="407009"/>
    <lineage>
        <taxon>Eukaryota</taxon>
        <taxon>Metazoa</taxon>
        <taxon>Ecdysozoa</taxon>
        <taxon>Arthropoda</taxon>
        <taxon>Hexapoda</taxon>
        <taxon>Insecta</taxon>
        <taxon>Pterygota</taxon>
        <taxon>Neoptera</taxon>
        <taxon>Paraneoptera</taxon>
        <taxon>Thysanoptera</taxon>
        <taxon>Terebrantia</taxon>
        <taxon>Thripoidea</taxon>
        <taxon>Thripidae</taxon>
        <taxon>Frankliniella</taxon>
    </lineage>
</organism>
<gene>
    <name evidence="2" type="ORF">KUF71_006665</name>
</gene>
<keyword evidence="2" id="KW-0489">Methyltransferase</keyword>
<sequence>MVAIGVHLPLLYWFSHAYVAAINTPNRTGIAMCIFKFSRYHFFLLIRWPLDEAVSNFPQNSNHSTVLVVDRSSRTIELLAS</sequence>
<evidence type="ECO:0000313" key="2">
    <source>
        <dbReference type="EMBL" id="KAK3916989.1"/>
    </source>
</evidence>
<comment type="caution">
    <text evidence="2">The sequence shown here is derived from an EMBL/GenBank/DDBJ whole genome shotgun (WGS) entry which is preliminary data.</text>
</comment>
<reference evidence="2" key="1">
    <citation type="submission" date="2021-07" db="EMBL/GenBank/DDBJ databases">
        <authorList>
            <person name="Catto M.A."/>
            <person name="Jacobson A."/>
            <person name="Kennedy G."/>
            <person name="Labadie P."/>
            <person name="Hunt B.G."/>
            <person name="Srinivasan R."/>
        </authorList>
    </citation>
    <scope>NUCLEOTIDE SEQUENCE</scope>
    <source>
        <strain evidence="2">PL_HMW_Pooled</strain>
        <tissue evidence="2">Head</tissue>
    </source>
</reference>
<keyword evidence="3" id="KW-1185">Reference proteome</keyword>
<proteinExistence type="predicted"/>
<protein>
    <submittedName>
        <fullName evidence="2">Modification methylase NgoFVII</fullName>
    </submittedName>
</protein>
<dbReference type="GO" id="GO:0008168">
    <property type="term" value="F:methyltransferase activity"/>
    <property type="evidence" value="ECO:0007669"/>
    <property type="project" value="UniProtKB-KW"/>
</dbReference>
<feature type="chain" id="PRO_5041938306" evidence="1">
    <location>
        <begin position="18"/>
        <end position="81"/>
    </location>
</feature>
<name>A0AAE1H9I6_9NEOP</name>